<comment type="caution">
    <text evidence="6">The sequence shown here is derived from an EMBL/GenBank/DDBJ whole genome shotgun (WGS) entry which is preliminary data.</text>
</comment>
<dbReference type="OrthoDB" id="5511599at2759"/>
<sequence>MALFSPLYNLPNHVVEKQKRYQNDTRAIYLRTPRSRLYFGSYIALFTVGMSATTIGAWQMIKGKSD</sequence>
<proteinExistence type="predicted"/>
<evidence type="ECO:0000256" key="3">
    <source>
        <dbReference type="ARBA" id="ARBA00023128"/>
    </source>
</evidence>
<keyword evidence="3" id="KW-0496">Mitochondrion</keyword>
<keyword evidence="2" id="KW-0999">Mitochondrion inner membrane</keyword>
<accession>A0A4Y7TU62</accession>
<keyword evidence="5" id="KW-0812">Transmembrane</keyword>
<dbReference type="GO" id="GO:0005743">
    <property type="term" value="C:mitochondrial inner membrane"/>
    <property type="evidence" value="ECO:0007669"/>
    <property type="project" value="UniProtKB-SubCell"/>
</dbReference>
<dbReference type="Proteomes" id="UP000298030">
    <property type="component" value="Unassembled WGS sequence"/>
</dbReference>
<keyword evidence="5" id="KW-1133">Transmembrane helix</keyword>
<dbReference type="AlphaFoldDB" id="A0A4Y7TU62"/>
<evidence type="ECO:0000313" key="7">
    <source>
        <dbReference type="Proteomes" id="UP000298030"/>
    </source>
</evidence>
<evidence type="ECO:0000256" key="4">
    <source>
        <dbReference type="ARBA" id="ARBA00023136"/>
    </source>
</evidence>
<reference evidence="6 7" key="1">
    <citation type="journal article" date="2019" name="Nat. Ecol. Evol.">
        <title>Megaphylogeny resolves global patterns of mushroom evolution.</title>
        <authorList>
            <person name="Varga T."/>
            <person name="Krizsan K."/>
            <person name="Foldi C."/>
            <person name="Dima B."/>
            <person name="Sanchez-Garcia M."/>
            <person name="Sanchez-Ramirez S."/>
            <person name="Szollosi G.J."/>
            <person name="Szarkandi J.G."/>
            <person name="Papp V."/>
            <person name="Albert L."/>
            <person name="Andreopoulos W."/>
            <person name="Angelini C."/>
            <person name="Antonin V."/>
            <person name="Barry K.W."/>
            <person name="Bougher N.L."/>
            <person name="Buchanan P."/>
            <person name="Buyck B."/>
            <person name="Bense V."/>
            <person name="Catcheside P."/>
            <person name="Chovatia M."/>
            <person name="Cooper J."/>
            <person name="Damon W."/>
            <person name="Desjardin D."/>
            <person name="Finy P."/>
            <person name="Geml J."/>
            <person name="Haridas S."/>
            <person name="Hughes K."/>
            <person name="Justo A."/>
            <person name="Karasinski D."/>
            <person name="Kautmanova I."/>
            <person name="Kiss B."/>
            <person name="Kocsube S."/>
            <person name="Kotiranta H."/>
            <person name="LaButti K.M."/>
            <person name="Lechner B.E."/>
            <person name="Liimatainen K."/>
            <person name="Lipzen A."/>
            <person name="Lukacs Z."/>
            <person name="Mihaltcheva S."/>
            <person name="Morgado L.N."/>
            <person name="Niskanen T."/>
            <person name="Noordeloos M.E."/>
            <person name="Ohm R.A."/>
            <person name="Ortiz-Santana B."/>
            <person name="Ovrebo C."/>
            <person name="Racz N."/>
            <person name="Riley R."/>
            <person name="Savchenko A."/>
            <person name="Shiryaev A."/>
            <person name="Soop K."/>
            <person name="Spirin V."/>
            <person name="Szebenyi C."/>
            <person name="Tomsovsky M."/>
            <person name="Tulloss R.E."/>
            <person name="Uehling J."/>
            <person name="Grigoriev I.V."/>
            <person name="Vagvolgyi C."/>
            <person name="Papp T."/>
            <person name="Martin F.M."/>
            <person name="Miettinen O."/>
            <person name="Hibbett D.S."/>
            <person name="Nagy L.G."/>
        </authorList>
    </citation>
    <scope>NUCLEOTIDE SEQUENCE [LARGE SCALE GENOMIC DNA]</scope>
    <source>
        <strain evidence="6 7">FP101781</strain>
    </source>
</reference>
<name>A0A4Y7TU62_COPMI</name>
<dbReference type="Pfam" id="PF02238">
    <property type="entry name" value="COX7a"/>
    <property type="match status" value="1"/>
</dbReference>
<keyword evidence="4 5" id="KW-0472">Membrane</keyword>
<evidence type="ECO:0000256" key="1">
    <source>
        <dbReference type="ARBA" id="ARBA00004273"/>
    </source>
</evidence>
<protein>
    <submittedName>
        <fullName evidence="6">Uncharacterized protein</fullName>
    </submittedName>
</protein>
<feature type="transmembrane region" description="Helical" evidence="5">
    <location>
        <begin position="39"/>
        <end position="61"/>
    </location>
</feature>
<organism evidence="6 7">
    <name type="scientific">Coprinellus micaceus</name>
    <name type="common">Glistening ink-cap mushroom</name>
    <name type="synonym">Coprinus micaceus</name>
    <dbReference type="NCBI Taxonomy" id="71717"/>
    <lineage>
        <taxon>Eukaryota</taxon>
        <taxon>Fungi</taxon>
        <taxon>Dikarya</taxon>
        <taxon>Basidiomycota</taxon>
        <taxon>Agaricomycotina</taxon>
        <taxon>Agaricomycetes</taxon>
        <taxon>Agaricomycetidae</taxon>
        <taxon>Agaricales</taxon>
        <taxon>Agaricineae</taxon>
        <taxon>Psathyrellaceae</taxon>
        <taxon>Coprinellus</taxon>
    </lineage>
</organism>
<dbReference type="STRING" id="71717.A0A4Y7TU62"/>
<evidence type="ECO:0000256" key="5">
    <source>
        <dbReference type="SAM" id="Phobius"/>
    </source>
</evidence>
<comment type="subcellular location">
    <subcellularLocation>
        <location evidence="1">Mitochondrion inner membrane</location>
    </subcellularLocation>
</comment>
<dbReference type="EMBL" id="QPFP01000004">
    <property type="protein sequence ID" value="TEB37099.1"/>
    <property type="molecule type" value="Genomic_DNA"/>
</dbReference>
<evidence type="ECO:0000256" key="2">
    <source>
        <dbReference type="ARBA" id="ARBA00022792"/>
    </source>
</evidence>
<gene>
    <name evidence="6" type="ORF">FA13DRAFT_1726233</name>
</gene>
<evidence type="ECO:0000313" key="6">
    <source>
        <dbReference type="EMBL" id="TEB37099.1"/>
    </source>
</evidence>
<keyword evidence="7" id="KW-1185">Reference proteome</keyword>
<dbReference type="InterPro" id="IPR039297">
    <property type="entry name" value="COX7a"/>
</dbReference>